<reference evidence="2 3" key="1">
    <citation type="submission" date="2019-03" db="EMBL/GenBank/DDBJ databases">
        <title>Bacillus niacini sp. nov. a Nicotinate-Metabolizing Mesophile Isolated from Soil.</title>
        <authorList>
            <person name="Zhang G."/>
        </authorList>
    </citation>
    <scope>NUCLEOTIDE SEQUENCE [LARGE SCALE GENOMIC DNA]</scope>
    <source>
        <strain evidence="2 3">WN066</strain>
    </source>
</reference>
<evidence type="ECO:0000313" key="1">
    <source>
        <dbReference type="EMBL" id="MDQ6597933.1"/>
    </source>
</evidence>
<accession>A0A4R5VI13</accession>
<dbReference type="EMBL" id="JAVGVR010000001">
    <property type="protein sequence ID" value="MDQ6597933.1"/>
    <property type="molecule type" value="Genomic_DNA"/>
</dbReference>
<evidence type="ECO:0000313" key="3">
    <source>
        <dbReference type="Proteomes" id="UP000295132"/>
    </source>
</evidence>
<comment type="caution">
    <text evidence="2">The sequence shown here is derived from an EMBL/GenBank/DDBJ whole genome shotgun (WGS) entry which is preliminary data.</text>
</comment>
<dbReference type="AlphaFoldDB" id="A0A4R5VI13"/>
<sequence length="63" mass="7537">MNLDMRSYMPYYYGTGYMPYPYYGTHMGYGYPSYGIGYHPHYHHTQDTTFAVPFRYPTSFLLP</sequence>
<evidence type="ECO:0000313" key="2">
    <source>
        <dbReference type="EMBL" id="TDK55333.1"/>
    </source>
</evidence>
<protein>
    <submittedName>
        <fullName evidence="2">Uncharacterized protein</fullName>
    </submittedName>
</protein>
<dbReference type="Proteomes" id="UP001178888">
    <property type="component" value="Unassembled WGS sequence"/>
</dbReference>
<proteinExistence type="predicted"/>
<keyword evidence="4" id="KW-1185">Reference proteome</keyword>
<organism evidence="2 3">
    <name type="scientific">Bacillus salipaludis</name>
    <dbReference type="NCBI Taxonomy" id="2547811"/>
    <lineage>
        <taxon>Bacteria</taxon>
        <taxon>Bacillati</taxon>
        <taxon>Bacillota</taxon>
        <taxon>Bacilli</taxon>
        <taxon>Bacillales</taxon>
        <taxon>Bacillaceae</taxon>
        <taxon>Bacillus</taxon>
    </lineage>
</organism>
<gene>
    <name evidence="2" type="ORF">E2K98_28615</name>
    <name evidence="1" type="ORF">RCG21_16470</name>
</gene>
<reference evidence="1" key="2">
    <citation type="submission" date="2023-08" db="EMBL/GenBank/DDBJ databases">
        <title>Nitrogen cycling bacteria in agricultural field soils.</title>
        <authorList>
            <person name="Jang J."/>
        </authorList>
    </citation>
    <scope>NUCLEOTIDE SEQUENCE</scope>
    <source>
        <strain evidence="1">PS3-36</strain>
    </source>
</reference>
<dbReference type="RefSeq" id="WP_133340193.1">
    <property type="nucleotide sequence ID" value="NZ_JAVGVR010000001.1"/>
</dbReference>
<dbReference type="EMBL" id="SMYO01000035">
    <property type="protein sequence ID" value="TDK55333.1"/>
    <property type="molecule type" value="Genomic_DNA"/>
</dbReference>
<dbReference type="Proteomes" id="UP000295132">
    <property type="component" value="Unassembled WGS sequence"/>
</dbReference>
<evidence type="ECO:0000313" key="4">
    <source>
        <dbReference type="Proteomes" id="UP001178888"/>
    </source>
</evidence>
<name>A0A4R5VI13_9BACI</name>